<dbReference type="AlphaFoldDB" id="A0A8X6LR40"/>
<sequence>MDFGKNKLLIVKQPFRKDALGNGSCHHSLFCPSHPPKRLFPSGKRRFFLKAKCKLQWMGLVVSPHLRKKVYKKEMLSVGF</sequence>
<organism evidence="1 2">
    <name type="scientific">Trichonephila clavata</name>
    <name type="common">Joro spider</name>
    <name type="synonym">Nephila clavata</name>
    <dbReference type="NCBI Taxonomy" id="2740835"/>
    <lineage>
        <taxon>Eukaryota</taxon>
        <taxon>Metazoa</taxon>
        <taxon>Ecdysozoa</taxon>
        <taxon>Arthropoda</taxon>
        <taxon>Chelicerata</taxon>
        <taxon>Arachnida</taxon>
        <taxon>Araneae</taxon>
        <taxon>Araneomorphae</taxon>
        <taxon>Entelegynae</taxon>
        <taxon>Araneoidea</taxon>
        <taxon>Nephilidae</taxon>
        <taxon>Trichonephila</taxon>
    </lineage>
</organism>
<gene>
    <name evidence="1" type="ORF">TNCT_233371</name>
</gene>
<proteinExistence type="predicted"/>
<name>A0A8X6LR40_TRICU</name>
<protein>
    <submittedName>
        <fullName evidence="1">Uncharacterized protein</fullName>
    </submittedName>
</protein>
<dbReference type="Proteomes" id="UP000887116">
    <property type="component" value="Unassembled WGS sequence"/>
</dbReference>
<evidence type="ECO:0000313" key="2">
    <source>
        <dbReference type="Proteomes" id="UP000887116"/>
    </source>
</evidence>
<dbReference type="EMBL" id="BMAO01017670">
    <property type="protein sequence ID" value="GFR17602.1"/>
    <property type="molecule type" value="Genomic_DNA"/>
</dbReference>
<evidence type="ECO:0000313" key="1">
    <source>
        <dbReference type="EMBL" id="GFR17602.1"/>
    </source>
</evidence>
<reference evidence="1" key="1">
    <citation type="submission" date="2020-07" db="EMBL/GenBank/DDBJ databases">
        <title>Multicomponent nature underlies the extraordinary mechanical properties of spider dragline silk.</title>
        <authorList>
            <person name="Kono N."/>
            <person name="Nakamura H."/>
            <person name="Mori M."/>
            <person name="Yoshida Y."/>
            <person name="Ohtoshi R."/>
            <person name="Malay A.D."/>
            <person name="Moran D.A.P."/>
            <person name="Tomita M."/>
            <person name="Numata K."/>
            <person name="Arakawa K."/>
        </authorList>
    </citation>
    <scope>NUCLEOTIDE SEQUENCE</scope>
</reference>
<accession>A0A8X6LR40</accession>
<keyword evidence="2" id="KW-1185">Reference proteome</keyword>
<comment type="caution">
    <text evidence="1">The sequence shown here is derived from an EMBL/GenBank/DDBJ whole genome shotgun (WGS) entry which is preliminary data.</text>
</comment>